<protein>
    <submittedName>
        <fullName evidence="1">Uncharacterized protein</fullName>
    </submittedName>
</protein>
<reference evidence="1 2" key="1">
    <citation type="journal article" date="2014" name="Mol. Biol. Evol.">
        <title>Massive expansion of Ubiquitination-related gene families within the Chlamydiae.</title>
        <authorList>
            <person name="Domman D."/>
            <person name="Collingro A."/>
            <person name="Lagkouvardos I."/>
            <person name="Gehre L."/>
            <person name="Weinmaier T."/>
            <person name="Rattei T."/>
            <person name="Subtil A."/>
            <person name="Horn M."/>
        </authorList>
    </citation>
    <scope>NUCLEOTIDE SEQUENCE [LARGE SCALE GENOMIC DNA]</scope>
    <source>
        <strain evidence="1 2">OEW1</strain>
    </source>
</reference>
<evidence type="ECO:0000313" key="1">
    <source>
        <dbReference type="EMBL" id="KIA77757.1"/>
    </source>
</evidence>
<sequence length="534" mass="61673">MQIINSNILKGGNEATPLISSSSPSQSPSLAIFIETQEIIKKTKNSSLDTHQLVLSCNKTEQEWLTYFQGTNIILNRSVQEIGLYLIHSWKEKNPEQALQLLQYVARIQNDSAEILLNLFVQLSDSTPKTSQNLKIRCEILRQFVQECEITDEATKAVLSNLLKQIDEDLQFIKKSKENYSNAEYIDLIQEFEKFEINKDYALEIISKNKKAYTQRLIEQAEDISQDLKLVDKIGTPEGREYLLNAICKRMTYTEFLEAPALEFVNYCIKYYTPSLFRECLVFLNKFESRQVDNLEIKLLNKISEMSFSTAASLNERLGLYVNETYTETLLASIISSKEKILKKVSTQKESQQNINLDPLLKAFVHVTKLCFNNLENSPTLNLCSEIFLAKINFQKNENAKNPLNAQDANIVWKSAFLAVCRQKSMFPDPNKIFDALWFKFLDSDKNRTNIDKGEFLLEIFKDLEKDDFYIEIVCKHLKTFIDYLPKNSKLPESTINYLKCAYEYISEPTSPKLKAMTSSLMKKIQNCVRSRSK</sequence>
<dbReference type="Proteomes" id="UP000031307">
    <property type="component" value="Unassembled WGS sequence"/>
</dbReference>
<evidence type="ECO:0000313" key="2">
    <source>
        <dbReference type="Proteomes" id="UP000031307"/>
    </source>
</evidence>
<organism evidence="1 2">
    <name type="scientific">Parachlamydia acanthamoebae</name>
    <dbReference type="NCBI Taxonomy" id="83552"/>
    <lineage>
        <taxon>Bacteria</taxon>
        <taxon>Pseudomonadati</taxon>
        <taxon>Chlamydiota</taxon>
        <taxon>Chlamydiia</taxon>
        <taxon>Parachlamydiales</taxon>
        <taxon>Parachlamydiaceae</taxon>
        <taxon>Parachlamydia</taxon>
    </lineage>
</organism>
<name>A0A0C1E997_9BACT</name>
<proteinExistence type="predicted"/>
<dbReference type="RefSeq" id="WP_013925046.1">
    <property type="nucleotide sequence ID" value="NZ_JSAM01000063.1"/>
</dbReference>
<dbReference type="EMBL" id="JSAM01000063">
    <property type="protein sequence ID" value="KIA77757.1"/>
    <property type="molecule type" value="Genomic_DNA"/>
</dbReference>
<comment type="caution">
    <text evidence="1">The sequence shown here is derived from an EMBL/GenBank/DDBJ whole genome shotgun (WGS) entry which is preliminary data.</text>
</comment>
<dbReference type="PATRIC" id="fig|83552.4.peg.1067"/>
<accession>A0A0C1E997</accession>
<gene>
    <name evidence="1" type="ORF">DB43_FT00070</name>
</gene>
<dbReference type="AlphaFoldDB" id="A0A0C1E997"/>